<organism evidence="4">
    <name type="scientific">marine sediment metagenome</name>
    <dbReference type="NCBI Taxonomy" id="412755"/>
    <lineage>
        <taxon>unclassified sequences</taxon>
        <taxon>metagenomes</taxon>
        <taxon>ecological metagenomes</taxon>
    </lineage>
</organism>
<dbReference type="Pfam" id="PF21602">
    <property type="entry name" value="GldM_3rd"/>
    <property type="match status" value="1"/>
</dbReference>
<feature type="domain" description="Gliding motility-associated protein GldM second immunoglobulin-like" evidence="3">
    <location>
        <begin position="75"/>
        <end position="154"/>
    </location>
</feature>
<dbReference type="InterPro" id="IPR022719">
    <property type="entry name" value="Motility-assoc_prot_GldM_C"/>
</dbReference>
<evidence type="ECO:0000259" key="1">
    <source>
        <dbReference type="Pfam" id="PF12080"/>
    </source>
</evidence>
<accession>A0A0F9GN25</accession>
<dbReference type="EMBL" id="LAZR01017478">
    <property type="protein sequence ID" value="KKM00245.1"/>
    <property type="molecule type" value="Genomic_DNA"/>
</dbReference>
<protein>
    <submittedName>
        <fullName evidence="4">Uncharacterized protein</fullName>
    </submittedName>
</protein>
<sequence>TDNSSTPVKADLTLDGRKLSEGSDYRLEAGGIKMLIGAGSPGDHEVKGTMVFQQDGNEVIVPVNSSFAVISKPNSALIAADKMNVVYRGVANPMSISIPGIPDNKVSASAPGLKKISASKYVMNPGTGRTVKITASGTLPDGQRISTPAEFRIKDIPRPSGTVSKQDGTVKMPRGNMEIATIGAMLEDFDFDLNLKVSGFKFKVPGQPTVSVNGDRLNGMAITALKRAKRGDVVQVFDVEAYITNNKTYKLKKVSPVVIEITN</sequence>
<proteinExistence type="predicted"/>
<name>A0A0F9GN25_9ZZZZ</name>
<evidence type="ECO:0000259" key="3">
    <source>
        <dbReference type="Pfam" id="PF21602"/>
    </source>
</evidence>
<dbReference type="InterPro" id="IPR048406">
    <property type="entry name" value="GldM_Ig-like-2"/>
</dbReference>
<reference evidence="4" key="1">
    <citation type="journal article" date="2015" name="Nature">
        <title>Complex archaea that bridge the gap between prokaryotes and eukaryotes.</title>
        <authorList>
            <person name="Spang A."/>
            <person name="Saw J.H."/>
            <person name="Jorgensen S.L."/>
            <person name="Zaremba-Niedzwiedzka K."/>
            <person name="Martijn J."/>
            <person name="Lind A.E."/>
            <person name="van Eijk R."/>
            <person name="Schleper C."/>
            <person name="Guy L."/>
            <person name="Ettema T.J."/>
        </authorList>
    </citation>
    <scope>NUCLEOTIDE SEQUENCE</scope>
</reference>
<dbReference type="Pfam" id="PF21601">
    <property type="entry name" value="GldM_2nd"/>
    <property type="match status" value="1"/>
</dbReference>
<gene>
    <name evidence="4" type="ORF">LCGC14_1806340</name>
</gene>
<comment type="caution">
    <text evidence="4">The sequence shown here is derived from an EMBL/GenBank/DDBJ whole genome shotgun (WGS) entry which is preliminary data.</text>
</comment>
<feature type="domain" description="Gliding motility-associated protein GldM first immunoglobulin-like" evidence="2">
    <location>
        <begin position="3"/>
        <end position="70"/>
    </location>
</feature>
<dbReference type="Pfam" id="PF12080">
    <property type="entry name" value="GldM_4th"/>
    <property type="match status" value="1"/>
</dbReference>
<dbReference type="AlphaFoldDB" id="A0A0F9GN25"/>
<evidence type="ECO:0000259" key="2">
    <source>
        <dbReference type="Pfam" id="PF21601"/>
    </source>
</evidence>
<dbReference type="InterPro" id="IPR048405">
    <property type="entry name" value="GldM_Ig-like-1"/>
</dbReference>
<feature type="domain" description="Gliding motility-associated protein GldM C-terminal" evidence="1">
    <location>
        <begin position="157"/>
        <end position="262"/>
    </location>
</feature>
<evidence type="ECO:0000313" key="4">
    <source>
        <dbReference type="EMBL" id="KKM00245.1"/>
    </source>
</evidence>
<feature type="non-terminal residue" evidence="4">
    <location>
        <position position="1"/>
    </location>
</feature>